<organism evidence="5 6">
    <name type="scientific">Loigolactobacillus bifermentans DSM 20003</name>
    <dbReference type="NCBI Taxonomy" id="1423726"/>
    <lineage>
        <taxon>Bacteria</taxon>
        <taxon>Bacillati</taxon>
        <taxon>Bacillota</taxon>
        <taxon>Bacilli</taxon>
        <taxon>Lactobacillales</taxon>
        <taxon>Lactobacillaceae</taxon>
        <taxon>Loigolactobacillus</taxon>
    </lineage>
</organism>
<keyword evidence="2" id="KW-0378">Hydrolase</keyword>
<proteinExistence type="inferred from homology"/>
<evidence type="ECO:0000256" key="1">
    <source>
        <dbReference type="ARBA" id="ARBA00010646"/>
    </source>
</evidence>
<comment type="similarity">
    <text evidence="1">Belongs to the glycosyl hydrolase 25 family.</text>
</comment>
<keyword evidence="3" id="KW-0326">Glycosidase</keyword>
<dbReference type="Pfam" id="PF01183">
    <property type="entry name" value="Glyco_hydro_25"/>
    <property type="match status" value="1"/>
</dbReference>
<dbReference type="STRING" id="1423726.FC07_GL000574"/>
<sequence>MGLKFIDVSSNNSIATAGMDGVDGVIVKVSQGTGYVNPDGDPQYQLAKSKKRLLGFYHYAGGGDPVAEANYFYANAKNYFYEAVPCLDWEEFQNSAWGSTTWCERFMSRIHDLTGVWPLLYTGDEGVDQNTRLAAKCGLWFAGYPDNRANWNVPGFNYNISPWKSYTLWQFTSSGGVLDREIAAVDAAGWKKIANPGKKAAAKPVPKPAAKPTISKKETVAKGWKDALGDTWYNEKGKFKLAQDINLRYGAKTTSSLIATLKSGSTIEYDAFSHHNGYVWLRQPRGNGKYGYLASGTSNGVKRTSSWGLFSEI</sequence>
<dbReference type="Pfam" id="PF08460">
    <property type="entry name" value="SH3_5"/>
    <property type="match status" value="1"/>
</dbReference>
<dbReference type="Gene3D" id="2.30.30.40">
    <property type="entry name" value="SH3 Domains"/>
    <property type="match status" value="1"/>
</dbReference>
<feature type="domain" description="SH3b" evidence="4">
    <location>
        <begin position="234"/>
        <end position="301"/>
    </location>
</feature>
<dbReference type="Proteomes" id="UP000051461">
    <property type="component" value="Unassembled WGS sequence"/>
</dbReference>
<dbReference type="PATRIC" id="fig|1423726.3.peg.589"/>
<reference evidence="5 6" key="1">
    <citation type="journal article" date="2015" name="Genome Announc.">
        <title>Expanding the biotechnology potential of lactobacilli through comparative genomics of 213 strains and associated genera.</title>
        <authorList>
            <person name="Sun Z."/>
            <person name="Harris H.M."/>
            <person name="McCann A."/>
            <person name="Guo C."/>
            <person name="Argimon S."/>
            <person name="Zhang W."/>
            <person name="Yang X."/>
            <person name="Jeffery I.B."/>
            <person name="Cooney J.C."/>
            <person name="Kagawa T.F."/>
            <person name="Liu W."/>
            <person name="Song Y."/>
            <person name="Salvetti E."/>
            <person name="Wrobel A."/>
            <person name="Rasinkangas P."/>
            <person name="Parkhill J."/>
            <person name="Rea M.C."/>
            <person name="O'Sullivan O."/>
            <person name="Ritari J."/>
            <person name="Douillard F.P."/>
            <person name="Paul Ross R."/>
            <person name="Yang R."/>
            <person name="Briner A.E."/>
            <person name="Felis G.E."/>
            <person name="de Vos W.M."/>
            <person name="Barrangou R."/>
            <person name="Klaenhammer T.R."/>
            <person name="Caufield P.W."/>
            <person name="Cui Y."/>
            <person name="Zhang H."/>
            <person name="O'Toole P.W."/>
        </authorList>
    </citation>
    <scope>NUCLEOTIDE SEQUENCE [LARGE SCALE GENOMIC DNA]</scope>
    <source>
        <strain evidence="5 6">DSM 20003</strain>
    </source>
</reference>
<dbReference type="GO" id="GO:0009253">
    <property type="term" value="P:peptidoglycan catabolic process"/>
    <property type="evidence" value="ECO:0007669"/>
    <property type="project" value="InterPro"/>
</dbReference>
<dbReference type="GO" id="GO:0003796">
    <property type="term" value="F:lysozyme activity"/>
    <property type="evidence" value="ECO:0007669"/>
    <property type="project" value="InterPro"/>
</dbReference>
<accession>A0A0R1GJX0</accession>
<keyword evidence="6" id="KW-1185">Reference proteome</keyword>
<dbReference type="SUPFAM" id="SSF51445">
    <property type="entry name" value="(Trans)glycosidases"/>
    <property type="match status" value="1"/>
</dbReference>
<dbReference type="RefSeq" id="WP_057905005.1">
    <property type="nucleotide sequence ID" value="NZ_AZDA01000092.1"/>
</dbReference>
<dbReference type="AlphaFoldDB" id="A0A0R1GJX0"/>
<dbReference type="InterPro" id="IPR018077">
    <property type="entry name" value="Glyco_hydro_fam25_subgr"/>
</dbReference>
<dbReference type="OrthoDB" id="2312598at2"/>
<gene>
    <name evidence="5" type="ORF">FC07_GL000574</name>
</gene>
<dbReference type="PANTHER" id="PTHR34135">
    <property type="entry name" value="LYSOZYME"/>
    <property type="match status" value="1"/>
</dbReference>
<dbReference type="SMART" id="SM00287">
    <property type="entry name" value="SH3b"/>
    <property type="match status" value="1"/>
</dbReference>
<dbReference type="PANTHER" id="PTHR34135:SF2">
    <property type="entry name" value="LYSOZYME"/>
    <property type="match status" value="1"/>
</dbReference>
<comment type="caution">
    <text evidence="5">The sequence shown here is derived from an EMBL/GenBank/DDBJ whole genome shotgun (WGS) entry which is preliminary data.</text>
</comment>
<protein>
    <submittedName>
        <fullName evidence="5">Lysin</fullName>
    </submittedName>
</protein>
<evidence type="ECO:0000313" key="6">
    <source>
        <dbReference type="Proteomes" id="UP000051461"/>
    </source>
</evidence>
<dbReference type="GO" id="GO:0016998">
    <property type="term" value="P:cell wall macromolecule catabolic process"/>
    <property type="evidence" value="ECO:0007669"/>
    <property type="project" value="InterPro"/>
</dbReference>
<evidence type="ECO:0000313" key="5">
    <source>
        <dbReference type="EMBL" id="KRK34367.1"/>
    </source>
</evidence>
<dbReference type="InterPro" id="IPR017853">
    <property type="entry name" value="GH"/>
</dbReference>
<dbReference type="SMART" id="SM00641">
    <property type="entry name" value="Glyco_25"/>
    <property type="match status" value="1"/>
</dbReference>
<evidence type="ECO:0000259" key="4">
    <source>
        <dbReference type="SMART" id="SM00287"/>
    </source>
</evidence>
<dbReference type="EMBL" id="AZDA01000092">
    <property type="protein sequence ID" value="KRK34367.1"/>
    <property type="molecule type" value="Genomic_DNA"/>
</dbReference>
<evidence type="ECO:0000256" key="3">
    <source>
        <dbReference type="ARBA" id="ARBA00023295"/>
    </source>
</evidence>
<dbReference type="InterPro" id="IPR003646">
    <property type="entry name" value="SH3-like_bac-type"/>
</dbReference>
<dbReference type="GO" id="GO:0016052">
    <property type="term" value="P:carbohydrate catabolic process"/>
    <property type="evidence" value="ECO:0007669"/>
    <property type="project" value="TreeGrafter"/>
</dbReference>
<dbReference type="Gene3D" id="3.20.20.80">
    <property type="entry name" value="Glycosidases"/>
    <property type="match status" value="1"/>
</dbReference>
<dbReference type="PROSITE" id="PS51904">
    <property type="entry name" value="GLYCOSYL_HYDROL_F25_2"/>
    <property type="match status" value="1"/>
</dbReference>
<dbReference type="InterPro" id="IPR002053">
    <property type="entry name" value="Glyco_hydro_25"/>
</dbReference>
<evidence type="ECO:0000256" key="2">
    <source>
        <dbReference type="ARBA" id="ARBA00022801"/>
    </source>
</evidence>
<name>A0A0R1GJX0_9LACO</name>